<gene>
    <name evidence="2" type="ORF">Acr_08g0007500</name>
</gene>
<evidence type="ECO:0000256" key="1">
    <source>
        <dbReference type="SAM" id="Phobius"/>
    </source>
</evidence>
<evidence type="ECO:0000313" key="3">
    <source>
        <dbReference type="Proteomes" id="UP000585474"/>
    </source>
</evidence>
<dbReference type="Proteomes" id="UP000585474">
    <property type="component" value="Unassembled WGS sequence"/>
</dbReference>
<keyword evidence="1" id="KW-1133">Transmembrane helix</keyword>
<reference evidence="2 3" key="1">
    <citation type="submission" date="2019-07" db="EMBL/GenBank/DDBJ databases">
        <title>De Novo Assembly of kiwifruit Actinidia rufa.</title>
        <authorList>
            <person name="Sugita-Konishi S."/>
            <person name="Sato K."/>
            <person name="Mori E."/>
            <person name="Abe Y."/>
            <person name="Kisaki G."/>
            <person name="Hamano K."/>
            <person name="Suezawa K."/>
            <person name="Otani M."/>
            <person name="Fukuda T."/>
            <person name="Manabe T."/>
            <person name="Gomi K."/>
            <person name="Tabuchi M."/>
            <person name="Akimitsu K."/>
            <person name="Kataoka I."/>
        </authorList>
    </citation>
    <scope>NUCLEOTIDE SEQUENCE [LARGE SCALE GENOMIC DNA]</scope>
    <source>
        <strain evidence="3">cv. Fuchu</strain>
    </source>
</reference>
<keyword evidence="1" id="KW-0472">Membrane</keyword>
<dbReference type="EMBL" id="BJWL01000008">
    <property type="protein sequence ID" value="GFY92354.1"/>
    <property type="molecule type" value="Genomic_DNA"/>
</dbReference>
<proteinExistence type="predicted"/>
<dbReference type="AlphaFoldDB" id="A0A7J0F0Z8"/>
<accession>A0A7J0F0Z8</accession>
<name>A0A7J0F0Z8_9ERIC</name>
<sequence>MPRASIYAKKIDLHYDSFTNLGDFGIRCFGISYSGVVDGLRSDGSGRAVQGTRVFSDEQVWVMVCAHWGRERESGGLGWVWASVMVAVDSGGLVGMGLSGLDLNLNLNLA</sequence>
<protein>
    <submittedName>
        <fullName evidence="2">Uncharacterized protein</fullName>
    </submittedName>
</protein>
<keyword evidence="3" id="KW-1185">Reference proteome</keyword>
<evidence type="ECO:0000313" key="2">
    <source>
        <dbReference type="EMBL" id="GFY92354.1"/>
    </source>
</evidence>
<organism evidence="2 3">
    <name type="scientific">Actinidia rufa</name>
    <dbReference type="NCBI Taxonomy" id="165716"/>
    <lineage>
        <taxon>Eukaryota</taxon>
        <taxon>Viridiplantae</taxon>
        <taxon>Streptophyta</taxon>
        <taxon>Embryophyta</taxon>
        <taxon>Tracheophyta</taxon>
        <taxon>Spermatophyta</taxon>
        <taxon>Magnoliopsida</taxon>
        <taxon>eudicotyledons</taxon>
        <taxon>Gunneridae</taxon>
        <taxon>Pentapetalae</taxon>
        <taxon>asterids</taxon>
        <taxon>Ericales</taxon>
        <taxon>Actinidiaceae</taxon>
        <taxon>Actinidia</taxon>
    </lineage>
</organism>
<keyword evidence="1" id="KW-0812">Transmembrane</keyword>
<feature type="transmembrane region" description="Helical" evidence="1">
    <location>
        <begin position="79"/>
        <end position="101"/>
    </location>
</feature>
<comment type="caution">
    <text evidence="2">The sequence shown here is derived from an EMBL/GenBank/DDBJ whole genome shotgun (WGS) entry which is preliminary data.</text>
</comment>